<gene>
    <name evidence="1" type="ORF">HJ01_00314</name>
</gene>
<dbReference type="STRING" id="1086011.HJ01_00314"/>
<protein>
    <submittedName>
        <fullName evidence="1">Uncharacterized protein</fullName>
    </submittedName>
</protein>
<dbReference type="OrthoDB" id="1309140at2"/>
<keyword evidence="2" id="KW-1185">Reference proteome</keyword>
<sequence length="337" mass="39460">MNVFIKSFNRPYYLDRCIQSILLNIIDVDLSIIVLDDGTNPKYLERIKEKYPTVEIRLSPFYKAKVDKIEKFVLKGEKIDEMEIPTQFWLSNIANNNEEYFIVLEDDIWVTDKIETRAMIDLMESQNMCMIKLFYFGNSRLISGKLNSVSAYVNEIKPKLVTKNEFLFKNLYLGNPFKIWSILNRFNIKNNGVINYYTIYNVAGAIFSKKYYSHLWKDFSGVVNEDEQLKKALNFYKTEKSVKYGVSKKDVLNTSFTSSATNVFPGIDFNPFIYNDLMNKAWYAGDLDPMSGYPQDILESDIKSLLNKSKNKLASVEEWDKWVNRFKDQYQKIGFSV</sequence>
<evidence type="ECO:0000313" key="1">
    <source>
        <dbReference type="EMBL" id="EIA10219.1"/>
    </source>
</evidence>
<dbReference type="SUPFAM" id="SSF53448">
    <property type="entry name" value="Nucleotide-diphospho-sugar transferases"/>
    <property type="match status" value="1"/>
</dbReference>
<name>H7FMK7_FLAFP</name>
<accession>H7FMK7</accession>
<dbReference type="InterPro" id="IPR029044">
    <property type="entry name" value="Nucleotide-diphossugar_trans"/>
</dbReference>
<comment type="caution">
    <text evidence="1">The sequence shown here is derived from an EMBL/GenBank/DDBJ whole genome shotgun (WGS) entry which is preliminary data.</text>
</comment>
<dbReference type="eggNOG" id="COG1216">
    <property type="taxonomic scope" value="Bacteria"/>
</dbReference>
<proteinExistence type="predicted"/>
<dbReference type="EMBL" id="AHKF01000008">
    <property type="protein sequence ID" value="EIA10219.1"/>
    <property type="molecule type" value="Genomic_DNA"/>
</dbReference>
<organism evidence="1 2">
    <name type="scientific">Flavobacterium frigoris (strain PS1)</name>
    <dbReference type="NCBI Taxonomy" id="1086011"/>
    <lineage>
        <taxon>Bacteria</taxon>
        <taxon>Pseudomonadati</taxon>
        <taxon>Bacteroidota</taxon>
        <taxon>Flavobacteriia</taxon>
        <taxon>Flavobacteriales</taxon>
        <taxon>Flavobacteriaceae</taxon>
        <taxon>Flavobacterium</taxon>
    </lineage>
</organism>
<dbReference type="Gene3D" id="3.90.550.10">
    <property type="entry name" value="Spore Coat Polysaccharide Biosynthesis Protein SpsA, Chain A"/>
    <property type="match status" value="1"/>
</dbReference>
<dbReference type="AlphaFoldDB" id="H7FMK7"/>
<dbReference type="PATRIC" id="fig|1086011.3.peg.306"/>
<reference evidence="1 2" key="1">
    <citation type="journal article" date="2014" name="Acta Crystallogr. D">
        <title>Structure-based characterization and antifreeze properties of a hyperactive ice-binding protein from the Antarctic bacterium Flavobacterium frigoris PS1.</title>
        <authorList>
            <person name="Do H."/>
            <person name="Kim S.J."/>
            <person name="Kim H.J."/>
            <person name="Lee J.H."/>
        </authorList>
    </citation>
    <scope>NUCLEOTIDE SEQUENCE [LARGE SCALE GENOMIC DNA]</scope>
    <source>
        <strain evidence="1 2">PS1</strain>
    </source>
</reference>
<evidence type="ECO:0000313" key="2">
    <source>
        <dbReference type="Proteomes" id="UP000005566"/>
    </source>
</evidence>
<dbReference type="RefSeq" id="WP_007136491.1">
    <property type="nucleotide sequence ID" value="NZ_AHKF01000008.1"/>
</dbReference>
<dbReference type="Proteomes" id="UP000005566">
    <property type="component" value="Unassembled WGS sequence"/>
</dbReference>